<dbReference type="NCBIfam" id="TIGR00389">
    <property type="entry name" value="glyS_dimeric"/>
    <property type="match status" value="1"/>
</dbReference>
<dbReference type="GO" id="GO:0004081">
    <property type="term" value="F:bis(5'-nucleosyl)-tetraphosphatase (asymmetrical) activity"/>
    <property type="evidence" value="ECO:0007669"/>
    <property type="project" value="UniProtKB-ARBA"/>
</dbReference>
<organism evidence="10 11">
    <name type="scientific">Candidatus Portnoybacteria bacterium CG02_land_8_20_14_3_00_45_8</name>
    <dbReference type="NCBI Taxonomy" id="1974807"/>
    <lineage>
        <taxon>Bacteria</taxon>
        <taxon>Candidatus Portnoyibacteriota</taxon>
    </lineage>
</organism>
<evidence type="ECO:0000256" key="8">
    <source>
        <dbReference type="HAMAP-Rule" id="MF_00253"/>
    </source>
</evidence>
<dbReference type="InterPro" id="IPR006195">
    <property type="entry name" value="aa-tRNA-synth_II"/>
</dbReference>
<feature type="domain" description="Aminoacyl-transfer RNA synthetases class-II family profile" evidence="9">
    <location>
        <begin position="11"/>
        <end position="341"/>
    </location>
</feature>
<comment type="function">
    <text evidence="8">Catalyzes the attachment of glycine to tRNA(Gly).</text>
</comment>
<dbReference type="GO" id="GO:0070062">
    <property type="term" value="C:extracellular exosome"/>
    <property type="evidence" value="ECO:0007669"/>
    <property type="project" value="UniProtKB-ARBA"/>
</dbReference>
<evidence type="ECO:0000256" key="7">
    <source>
        <dbReference type="ARBA" id="ARBA00023146"/>
    </source>
</evidence>
<evidence type="ECO:0000313" key="11">
    <source>
        <dbReference type="Proteomes" id="UP000229247"/>
    </source>
</evidence>
<feature type="binding site" evidence="8">
    <location>
        <begin position="191"/>
        <end position="196"/>
    </location>
    <ligand>
        <name>ATP</name>
        <dbReference type="ChEBI" id="CHEBI:30616"/>
    </ligand>
</feature>
<dbReference type="Proteomes" id="UP000229247">
    <property type="component" value="Unassembled WGS sequence"/>
</dbReference>
<dbReference type="Pfam" id="PF03129">
    <property type="entry name" value="HGTP_anticodon"/>
    <property type="match status" value="1"/>
</dbReference>
<evidence type="ECO:0000256" key="4">
    <source>
        <dbReference type="ARBA" id="ARBA00022741"/>
    </source>
</evidence>
<dbReference type="EMBL" id="PEUE01000037">
    <property type="protein sequence ID" value="PIV38528.1"/>
    <property type="molecule type" value="Genomic_DNA"/>
</dbReference>
<dbReference type="Gene3D" id="3.30.930.10">
    <property type="entry name" value="Bira Bifunctional Protein, Domain 2"/>
    <property type="match status" value="1"/>
</dbReference>
<dbReference type="GO" id="GO:1990742">
    <property type="term" value="C:microvesicle"/>
    <property type="evidence" value="ECO:0007669"/>
    <property type="project" value="UniProtKB-ARBA"/>
</dbReference>
<gene>
    <name evidence="8" type="primary">glyQS</name>
    <name evidence="10" type="ORF">COS30_01605</name>
</gene>
<keyword evidence="3 8" id="KW-0436">Ligase</keyword>
<evidence type="ECO:0000259" key="9">
    <source>
        <dbReference type="PROSITE" id="PS50862"/>
    </source>
</evidence>
<dbReference type="FunFam" id="3.40.50.800:FF:000002">
    <property type="entry name" value="Glycine--tRNA ligase"/>
    <property type="match status" value="1"/>
</dbReference>
<dbReference type="CDD" id="cd00774">
    <property type="entry name" value="GlyRS-like_core"/>
    <property type="match status" value="1"/>
</dbReference>
<feature type="binding site" evidence="8">
    <location>
        <begin position="181"/>
        <end position="183"/>
    </location>
    <ligand>
        <name>ATP</name>
        <dbReference type="ChEBI" id="CHEBI:30616"/>
    </ligand>
</feature>
<accession>A0A2M7D661</accession>
<feature type="binding site" evidence="8">
    <location>
        <position position="149"/>
    </location>
    <ligand>
        <name>substrate</name>
    </ligand>
</feature>
<dbReference type="GO" id="GO:0015966">
    <property type="term" value="P:diadenosine tetraphosphate biosynthetic process"/>
    <property type="evidence" value="ECO:0007669"/>
    <property type="project" value="UniProtKB-ARBA"/>
</dbReference>
<dbReference type="InterPro" id="IPR036621">
    <property type="entry name" value="Anticodon-bd_dom_sf"/>
</dbReference>
<evidence type="ECO:0000256" key="2">
    <source>
        <dbReference type="ARBA" id="ARBA00022490"/>
    </source>
</evidence>
<dbReference type="NCBIfam" id="NF003211">
    <property type="entry name" value="PRK04173.1"/>
    <property type="match status" value="1"/>
</dbReference>
<dbReference type="InterPro" id="IPR002315">
    <property type="entry name" value="tRNA-synt_gly"/>
</dbReference>
<comment type="subunit">
    <text evidence="8">Homodimer.</text>
</comment>
<dbReference type="GO" id="GO:0006426">
    <property type="term" value="P:glycyl-tRNA aminoacylation"/>
    <property type="evidence" value="ECO:0007669"/>
    <property type="project" value="UniProtKB-UniRule"/>
</dbReference>
<dbReference type="GO" id="GO:0004820">
    <property type="term" value="F:glycine-tRNA ligase activity"/>
    <property type="evidence" value="ECO:0007669"/>
    <property type="project" value="UniProtKB-UniRule"/>
</dbReference>
<keyword evidence="6 8" id="KW-0648">Protein biosynthesis</keyword>
<comment type="caution">
    <text evidence="8">Lacks conserved residue(s) required for the propagation of feature annotation.</text>
</comment>
<dbReference type="GO" id="GO:0005524">
    <property type="term" value="F:ATP binding"/>
    <property type="evidence" value="ECO:0007669"/>
    <property type="project" value="UniProtKB-UniRule"/>
</dbReference>
<evidence type="ECO:0000256" key="6">
    <source>
        <dbReference type="ARBA" id="ARBA00022917"/>
    </source>
</evidence>
<feature type="binding site" evidence="8">
    <location>
        <begin position="306"/>
        <end position="310"/>
    </location>
    <ligand>
        <name>substrate</name>
    </ligand>
</feature>
<dbReference type="PANTHER" id="PTHR10745:SF8">
    <property type="entry name" value="DNA POLYMERASE SUBUNIT GAMMA-2, MITOCHONDRIAL"/>
    <property type="match status" value="1"/>
</dbReference>
<reference evidence="11" key="1">
    <citation type="submission" date="2017-09" db="EMBL/GenBank/DDBJ databases">
        <title>Depth-based differentiation of microbial function through sediment-hosted aquifers and enrichment of novel symbionts in the deep terrestrial subsurface.</title>
        <authorList>
            <person name="Probst A.J."/>
            <person name="Ladd B."/>
            <person name="Jarett J.K."/>
            <person name="Geller-Mcgrath D.E."/>
            <person name="Sieber C.M.K."/>
            <person name="Emerson J.B."/>
            <person name="Anantharaman K."/>
            <person name="Thomas B.C."/>
            <person name="Malmstrom R."/>
            <person name="Stieglmeier M."/>
            <person name="Klingl A."/>
            <person name="Woyke T."/>
            <person name="Ryan C.M."/>
            <person name="Banfield J.F."/>
        </authorList>
    </citation>
    <scope>NUCLEOTIDE SEQUENCE [LARGE SCALE GENOMIC DNA]</scope>
</reference>
<evidence type="ECO:0000256" key="5">
    <source>
        <dbReference type="ARBA" id="ARBA00022840"/>
    </source>
</evidence>
<dbReference type="InterPro" id="IPR022961">
    <property type="entry name" value="Gly_tRNA_ligase_bac"/>
</dbReference>
<dbReference type="Gene3D" id="3.40.50.800">
    <property type="entry name" value="Anticodon-binding domain"/>
    <property type="match status" value="1"/>
</dbReference>
<feature type="binding site" evidence="8">
    <location>
        <begin position="266"/>
        <end position="267"/>
    </location>
    <ligand>
        <name>ATP</name>
        <dbReference type="ChEBI" id="CHEBI:30616"/>
    </ligand>
</feature>
<dbReference type="Pfam" id="PF00587">
    <property type="entry name" value="tRNA-synt_2b"/>
    <property type="match status" value="1"/>
</dbReference>
<comment type="subcellular location">
    <subcellularLocation>
        <location evidence="8">Cytoplasm</location>
    </subcellularLocation>
</comment>
<dbReference type="InterPro" id="IPR045864">
    <property type="entry name" value="aa-tRNA-synth_II/BPL/LPL"/>
</dbReference>
<comment type="similarity">
    <text evidence="1 8">Belongs to the class-II aminoacyl-tRNA synthetase family.</text>
</comment>
<dbReference type="PRINTS" id="PR01043">
    <property type="entry name" value="TRNASYNTHGLY"/>
</dbReference>
<proteinExistence type="inferred from homology"/>
<keyword evidence="7 8" id="KW-0030">Aminoacyl-tRNA synthetase</keyword>
<keyword evidence="2 8" id="KW-0963">Cytoplasm</keyword>
<keyword evidence="5 8" id="KW-0067">ATP-binding</keyword>
<dbReference type="EC" id="6.1.1.14" evidence="8"/>
<dbReference type="PANTHER" id="PTHR10745">
    <property type="entry name" value="GLYCYL-TRNA SYNTHETASE/DNA POLYMERASE SUBUNIT GAMMA-2"/>
    <property type="match status" value="1"/>
</dbReference>
<dbReference type="GO" id="GO:0005737">
    <property type="term" value="C:cytoplasm"/>
    <property type="evidence" value="ECO:0007669"/>
    <property type="project" value="UniProtKB-SubCell"/>
</dbReference>
<dbReference type="SUPFAM" id="SSF52954">
    <property type="entry name" value="Class II aaRS ABD-related"/>
    <property type="match status" value="1"/>
</dbReference>
<dbReference type="HAMAP" id="MF_00253_B">
    <property type="entry name" value="Gly_tRNA_synth_B"/>
    <property type="match status" value="1"/>
</dbReference>
<evidence type="ECO:0000313" key="10">
    <source>
        <dbReference type="EMBL" id="PIV38528.1"/>
    </source>
</evidence>
<evidence type="ECO:0000256" key="3">
    <source>
        <dbReference type="ARBA" id="ARBA00022598"/>
    </source>
</evidence>
<sequence length="440" mass="51012">MPKISDNNLMEKIVSLCKRRGFVCPGSEIYGGLASTYDYGPLGAELKNNIKKLWWKYFVQDRDDMVGLDGNIILSPKIWEASGHVKNFKDPLVECKKCHQRFRLDKLKETSKCPSCGGPFTEPKMFSGMFKTTIGAIEEEGLAAYLRPETAQSIFADFKNVLDSTSQKVPFGIGQIGKAFRNEITTGQFIFRTIEFEMMEIEYFIAPDAKWQKIFEDWVEYIYGYADLLGLSKQNFYNHEIPDEERAFYSKRTIDIEYKFPWGNDELWAIAYRTDYDLSAHQKASGKSLEYFDEAAKKKYVPHVIEPTFGVDRTLLVLLCEAYTEEKLDKGETRVVLKLKPSVAPYKVAVFPLLANKEKLVARAREIYNELKKDFHVYWDDRGNIGKRYRCQDEIGTPFCVTVDFDSLEKDDVTIRDRDTMKQERVKIKELTEYLDKKLT</sequence>
<name>A0A2M7D661_9BACT</name>
<dbReference type="InterPro" id="IPR002314">
    <property type="entry name" value="aa-tRNA-synt_IIb"/>
</dbReference>
<keyword evidence="4 8" id="KW-0547">Nucleotide-binding</keyword>
<comment type="catalytic activity">
    <reaction evidence="8">
        <text>tRNA(Gly) + glycine + ATP = glycyl-tRNA(Gly) + AMP + diphosphate</text>
        <dbReference type="Rhea" id="RHEA:16013"/>
        <dbReference type="Rhea" id="RHEA-COMP:9664"/>
        <dbReference type="Rhea" id="RHEA-COMP:9683"/>
        <dbReference type="ChEBI" id="CHEBI:30616"/>
        <dbReference type="ChEBI" id="CHEBI:33019"/>
        <dbReference type="ChEBI" id="CHEBI:57305"/>
        <dbReference type="ChEBI" id="CHEBI:78442"/>
        <dbReference type="ChEBI" id="CHEBI:78522"/>
        <dbReference type="ChEBI" id="CHEBI:456215"/>
        <dbReference type="EC" id="6.1.1.14"/>
    </reaction>
</comment>
<protein>
    <recommendedName>
        <fullName evidence="8">Glycine--tRNA ligase</fullName>
        <ecNumber evidence="8">6.1.1.14</ecNumber>
    </recommendedName>
    <alternativeName>
        <fullName evidence="8">Glycyl-tRNA synthetase</fullName>
        <shortName evidence="8">GlyRS</shortName>
    </alternativeName>
</protein>
<dbReference type="InterPro" id="IPR027031">
    <property type="entry name" value="Gly-tRNA_synthase/POLG2"/>
</dbReference>
<dbReference type="SUPFAM" id="SSF55681">
    <property type="entry name" value="Class II aaRS and biotin synthetases"/>
    <property type="match status" value="1"/>
</dbReference>
<evidence type="ECO:0000256" key="1">
    <source>
        <dbReference type="ARBA" id="ARBA00008226"/>
    </source>
</evidence>
<dbReference type="PROSITE" id="PS50862">
    <property type="entry name" value="AA_TRNA_LIGASE_II"/>
    <property type="match status" value="1"/>
</dbReference>
<feature type="binding site" evidence="8">
    <location>
        <begin position="310"/>
        <end position="313"/>
    </location>
    <ligand>
        <name>ATP</name>
        <dbReference type="ChEBI" id="CHEBI:30616"/>
    </ligand>
</feature>
<dbReference type="AlphaFoldDB" id="A0A2M7D661"/>
<dbReference type="InterPro" id="IPR033731">
    <property type="entry name" value="GlyRS-like_core"/>
</dbReference>
<feature type="binding site" evidence="8">
    <location>
        <position position="103"/>
    </location>
    <ligand>
        <name>substrate</name>
    </ligand>
</feature>
<comment type="caution">
    <text evidence="10">The sequence shown here is derived from an EMBL/GenBank/DDBJ whole genome shotgun (WGS) entry which is preliminary data.</text>
</comment>
<dbReference type="CDD" id="cd00858">
    <property type="entry name" value="GlyRS_anticodon"/>
    <property type="match status" value="1"/>
</dbReference>
<dbReference type="InterPro" id="IPR004154">
    <property type="entry name" value="Anticodon-bd"/>
</dbReference>